<feature type="domain" description="Major facilitator superfamily (MFS) profile" evidence="10">
    <location>
        <begin position="24"/>
        <end position="420"/>
    </location>
</feature>
<dbReference type="AlphaFoldDB" id="A0A1I2M0T3"/>
<evidence type="ECO:0000256" key="7">
    <source>
        <dbReference type="ARBA" id="ARBA00022989"/>
    </source>
</evidence>
<evidence type="ECO:0000313" key="11">
    <source>
        <dbReference type="EMBL" id="SFF85054.1"/>
    </source>
</evidence>
<keyword evidence="7 9" id="KW-1133">Transmembrane helix</keyword>
<name>A0A1I2M0T3_9ACTN</name>
<evidence type="ECO:0000256" key="6">
    <source>
        <dbReference type="ARBA" id="ARBA00022692"/>
    </source>
</evidence>
<dbReference type="Proteomes" id="UP000199052">
    <property type="component" value="Unassembled WGS sequence"/>
</dbReference>
<evidence type="ECO:0000256" key="2">
    <source>
        <dbReference type="ARBA" id="ARBA00006523"/>
    </source>
</evidence>
<keyword evidence="6 9" id="KW-0812">Transmembrane</keyword>
<feature type="transmembrane region" description="Helical" evidence="9">
    <location>
        <begin position="333"/>
        <end position="355"/>
    </location>
</feature>
<feature type="transmembrane region" description="Helical" evidence="9">
    <location>
        <begin position="277"/>
        <end position="297"/>
    </location>
</feature>
<evidence type="ECO:0000256" key="5">
    <source>
        <dbReference type="ARBA" id="ARBA00022597"/>
    </source>
</evidence>
<dbReference type="GO" id="GO:0022857">
    <property type="term" value="F:transmembrane transporter activity"/>
    <property type="evidence" value="ECO:0007669"/>
    <property type="project" value="InterPro"/>
</dbReference>
<dbReference type="PANTHER" id="PTHR23535:SF2">
    <property type="entry name" value="SUGAR EFFLUX TRANSPORTER A-RELATED"/>
    <property type="match status" value="1"/>
</dbReference>
<evidence type="ECO:0000256" key="1">
    <source>
        <dbReference type="ARBA" id="ARBA00004651"/>
    </source>
</evidence>
<dbReference type="RefSeq" id="WP_092881529.1">
    <property type="nucleotide sequence ID" value="NZ_FOOI01000002.1"/>
</dbReference>
<dbReference type="STRING" id="504797.SAMN05421678_102393"/>
<keyword evidence="4" id="KW-1003">Cell membrane</keyword>
<dbReference type="InterPro" id="IPR020846">
    <property type="entry name" value="MFS_dom"/>
</dbReference>
<feature type="transmembrane region" description="Helical" evidence="9">
    <location>
        <begin position="309"/>
        <end position="327"/>
    </location>
</feature>
<feature type="transmembrane region" description="Helical" evidence="9">
    <location>
        <begin position="398"/>
        <end position="416"/>
    </location>
</feature>
<evidence type="ECO:0000256" key="8">
    <source>
        <dbReference type="ARBA" id="ARBA00023136"/>
    </source>
</evidence>
<feature type="transmembrane region" description="Helical" evidence="9">
    <location>
        <begin position="24"/>
        <end position="43"/>
    </location>
</feature>
<protein>
    <submittedName>
        <fullName evidence="11">MFS transporter, SET family, sugar efflux transporter</fullName>
    </submittedName>
</protein>
<sequence length="430" mass="45778">MGQAEGDHSLKDTSVARIIWRTPFLRAACISLFVAGIGTSSTMPQMTLYLVTELHIPIQAAGLYYLVNLTAPVAGFLVGTLSERLANRLFLYRTCAVIAALGWTAMALADRPWMPFLIGAFVLSFGGGAMGQLFAATRDELSRHPSPADNRIVSAVRMSFTAGWIVGPVLGSWFGATFGLRPLLLANAACLVVQLVPLGTRRVERFRLETGKPDESAESTARRHGDRIRGTTRYGTKNGLTPLLVFLGCCVLVMNGDTMKFAFLPLYMANQLHVGDALRGTVIAVQPFLELLLMPVFARLADRFTPIRVLAMAALLGVGAHLAYATSTQVAGLFVGQMLMSGLWAAVAGLGITVAQQLCPDRIGLASSMFSSCIPLAGAVGGSVGAFGVGWLGIPQLFVIPAALTALGFVGFLLTARRFRPDDAAFAARV</sequence>
<evidence type="ECO:0000259" key="10">
    <source>
        <dbReference type="PROSITE" id="PS50850"/>
    </source>
</evidence>
<dbReference type="SUPFAM" id="SSF103473">
    <property type="entry name" value="MFS general substrate transporter"/>
    <property type="match status" value="1"/>
</dbReference>
<dbReference type="Pfam" id="PF07690">
    <property type="entry name" value="MFS_1"/>
    <property type="match status" value="2"/>
</dbReference>
<proteinExistence type="inferred from homology"/>
<evidence type="ECO:0000256" key="3">
    <source>
        <dbReference type="ARBA" id="ARBA00022448"/>
    </source>
</evidence>
<evidence type="ECO:0000256" key="4">
    <source>
        <dbReference type="ARBA" id="ARBA00022475"/>
    </source>
</evidence>
<dbReference type="GO" id="GO:0005886">
    <property type="term" value="C:plasma membrane"/>
    <property type="evidence" value="ECO:0007669"/>
    <property type="project" value="UniProtKB-SubCell"/>
</dbReference>
<feature type="transmembrane region" description="Helical" evidence="9">
    <location>
        <begin position="89"/>
        <end position="109"/>
    </location>
</feature>
<comment type="subcellular location">
    <subcellularLocation>
        <location evidence="1">Cell membrane</location>
        <topology evidence="1">Multi-pass membrane protein</topology>
    </subcellularLocation>
</comment>
<feature type="transmembrane region" description="Helical" evidence="9">
    <location>
        <begin position="115"/>
        <end position="135"/>
    </location>
</feature>
<comment type="similarity">
    <text evidence="2">Belongs to the major facilitator superfamily. Set transporter family.</text>
</comment>
<accession>A0A1I2M0T3</accession>
<dbReference type="EMBL" id="FOOI01000002">
    <property type="protein sequence ID" value="SFF85054.1"/>
    <property type="molecule type" value="Genomic_DNA"/>
</dbReference>
<reference evidence="11 12" key="1">
    <citation type="submission" date="2016-10" db="EMBL/GenBank/DDBJ databases">
        <authorList>
            <person name="de Groot N.N."/>
        </authorList>
    </citation>
    <scope>NUCLEOTIDE SEQUENCE [LARGE SCALE GENOMIC DNA]</scope>
    <source>
        <strain evidence="11 12">CPCC 202808</strain>
    </source>
</reference>
<dbReference type="OrthoDB" id="9061072at2"/>
<feature type="transmembrane region" description="Helical" evidence="9">
    <location>
        <begin position="155"/>
        <end position="174"/>
    </location>
</feature>
<feature type="transmembrane region" description="Helical" evidence="9">
    <location>
        <begin position="63"/>
        <end position="82"/>
    </location>
</feature>
<feature type="transmembrane region" description="Helical" evidence="9">
    <location>
        <begin position="367"/>
        <end position="392"/>
    </location>
</feature>
<dbReference type="InterPro" id="IPR011701">
    <property type="entry name" value="MFS"/>
</dbReference>
<dbReference type="InterPro" id="IPR036259">
    <property type="entry name" value="MFS_trans_sf"/>
</dbReference>
<gene>
    <name evidence="11" type="ORF">SAMN05421678_102393</name>
</gene>
<organism evidence="11 12">
    <name type="scientific">Actinopolymorpha cephalotaxi</name>
    <dbReference type="NCBI Taxonomy" id="504797"/>
    <lineage>
        <taxon>Bacteria</taxon>
        <taxon>Bacillati</taxon>
        <taxon>Actinomycetota</taxon>
        <taxon>Actinomycetes</taxon>
        <taxon>Propionibacteriales</taxon>
        <taxon>Actinopolymorphaceae</taxon>
        <taxon>Actinopolymorpha</taxon>
    </lineage>
</organism>
<evidence type="ECO:0000313" key="12">
    <source>
        <dbReference type="Proteomes" id="UP000199052"/>
    </source>
</evidence>
<dbReference type="PROSITE" id="PS50850">
    <property type="entry name" value="MFS"/>
    <property type="match status" value="1"/>
</dbReference>
<keyword evidence="8 9" id="KW-0472">Membrane</keyword>
<keyword evidence="3" id="KW-0813">Transport</keyword>
<keyword evidence="5" id="KW-0762">Sugar transport</keyword>
<feature type="transmembrane region" description="Helical" evidence="9">
    <location>
        <begin position="239"/>
        <end position="257"/>
    </location>
</feature>
<feature type="transmembrane region" description="Helical" evidence="9">
    <location>
        <begin position="180"/>
        <end position="198"/>
    </location>
</feature>
<dbReference type="Gene3D" id="1.20.1250.20">
    <property type="entry name" value="MFS general substrate transporter like domains"/>
    <property type="match status" value="2"/>
</dbReference>
<dbReference type="PANTHER" id="PTHR23535">
    <property type="entry name" value="SUGAR EFFLUX TRANSPORTER A-RELATED"/>
    <property type="match status" value="1"/>
</dbReference>
<evidence type="ECO:0000256" key="9">
    <source>
        <dbReference type="SAM" id="Phobius"/>
    </source>
</evidence>